<dbReference type="HOGENOM" id="CLU_101491_0_0_1"/>
<reference evidence="1 2" key="1">
    <citation type="journal article" date="2012" name="New Phytol.">
        <title>Insight into trade-off between wood decay and parasitism from the genome of a fungal forest pathogen.</title>
        <authorList>
            <person name="Olson A."/>
            <person name="Aerts A."/>
            <person name="Asiegbu F."/>
            <person name="Belbahri L."/>
            <person name="Bouzid O."/>
            <person name="Broberg A."/>
            <person name="Canback B."/>
            <person name="Coutinho P.M."/>
            <person name="Cullen D."/>
            <person name="Dalman K."/>
            <person name="Deflorio G."/>
            <person name="van Diepen L.T."/>
            <person name="Dunand C."/>
            <person name="Duplessis S."/>
            <person name="Durling M."/>
            <person name="Gonthier P."/>
            <person name="Grimwood J."/>
            <person name="Fossdal C.G."/>
            <person name="Hansson D."/>
            <person name="Henrissat B."/>
            <person name="Hietala A."/>
            <person name="Himmelstrand K."/>
            <person name="Hoffmeister D."/>
            <person name="Hogberg N."/>
            <person name="James T.Y."/>
            <person name="Karlsson M."/>
            <person name="Kohler A."/>
            <person name="Kues U."/>
            <person name="Lee Y.H."/>
            <person name="Lin Y.C."/>
            <person name="Lind M."/>
            <person name="Lindquist E."/>
            <person name="Lombard V."/>
            <person name="Lucas S."/>
            <person name="Lunden K."/>
            <person name="Morin E."/>
            <person name="Murat C."/>
            <person name="Park J."/>
            <person name="Raffaello T."/>
            <person name="Rouze P."/>
            <person name="Salamov A."/>
            <person name="Schmutz J."/>
            <person name="Solheim H."/>
            <person name="Stahlberg J."/>
            <person name="Velez H."/>
            <person name="de Vries R.P."/>
            <person name="Wiebenga A."/>
            <person name="Woodward S."/>
            <person name="Yakovlev I."/>
            <person name="Garbelotto M."/>
            <person name="Martin F."/>
            <person name="Grigoriev I.V."/>
            <person name="Stenlid J."/>
        </authorList>
    </citation>
    <scope>NUCLEOTIDE SEQUENCE [LARGE SCALE GENOMIC DNA]</scope>
    <source>
        <strain evidence="1 2">TC 32-1</strain>
    </source>
</reference>
<protein>
    <submittedName>
        <fullName evidence="1">Uncharacterized protein</fullName>
    </submittedName>
</protein>
<feature type="non-terminal residue" evidence="1">
    <location>
        <position position="1"/>
    </location>
</feature>
<keyword evidence="2" id="KW-1185">Reference proteome</keyword>
<sequence length="191" mass="21779">RYRQISSFGRDTIRPWHTNVSGMKKLAARDFEDMLQCAIPCFEGLLDELHNRLLMDLLFELATWHALAKLRLHTDTTLTFFEQVTTSLGVLIRKFVLVTCAHFDTKELPSEEAARGRREAAIAQKTAQTTSVSPAVRQPTGPKRKVLNLATYKMHALGDYPATIRRLGTTDSYTTQTVSVQQWFFDTFNQL</sequence>
<dbReference type="RefSeq" id="XP_009545046.1">
    <property type="nucleotide sequence ID" value="XM_009546751.1"/>
</dbReference>
<evidence type="ECO:0000313" key="1">
    <source>
        <dbReference type="EMBL" id="ETW82715.1"/>
    </source>
</evidence>
<dbReference type="EMBL" id="KI925457">
    <property type="protein sequence ID" value="ETW82715.1"/>
    <property type="molecule type" value="Genomic_DNA"/>
</dbReference>
<accession>W4KBI7</accession>
<dbReference type="OrthoDB" id="3269417at2759"/>
<proteinExistence type="predicted"/>
<gene>
    <name evidence="1" type="ORF">HETIRDRAFT_315304</name>
</gene>
<dbReference type="STRING" id="747525.W4KBI7"/>
<dbReference type="eggNOG" id="ENOG502SP88">
    <property type="taxonomic scope" value="Eukaryota"/>
</dbReference>
<dbReference type="KEGG" id="hir:HETIRDRAFT_315304"/>
<dbReference type="Proteomes" id="UP000030671">
    <property type="component" value="Unassembled WGS sequence"/>
</dbReference>
<dbReference type="InParanoid" id="W4KBI7"/>
<dbReference type="GeneID" id="20670211"/>
<dbReference type="AlphaFoldDB" id="W4KBI7"/>
<evidence type="ECO:0000313" key="2">
    <source>
        <dbReference type="Proteomes" id="UP000030671"/>
    </source>
</evidence>
<organism evidence="1 2">
    <name type="scientific">Heterobasidion irregulare (strain TC 32-1)</name>
    <dbReference type="NCBI Taxonomy" id="747525"/>
    <lineage>
        <taxon>Eukaryota</taxon>
        <taxon>Fungi</taxon>
        <taxon>Dikarya</taxon>
        <taxon>Basidiomycota</taxon>
        <taxon>Agaricomycotina</taxon>
        <taxon>Agaricomycetes</taxon>
        <taxon>Russulales</taxon>
        <taxon>Bondarzewiaceae</taxon>
        <taxon>Heterobasidion</taxon>
        <taxon>Heterobasidion annosum species complex</taxon>
    </lineage>
</organism>
<name>W4KBI7_HETIT</name>